<dbReference type="Proteomes" id="UP001153076">
    <property type="component" value="Unassembled WGS sequence"/>
</dbReference>
<evidence type="ECO:0000313" key="5">
    <source>
        <dbReference type="EMBL" id="KAJ8449611.1"/>
    </source>
</evidence>
<comment type="similarity">
    <text evidence="1">Belongs to the PPR family. P subfamily.</text>
</comment>
<dbReference type="InterPro" id="IPR050667">
    <property type="entry name" value="PPR-containing_protein"/>
</dbReference>
<evidence type="ECO:0000256" key="4">
    <source>
        <dbReference type="SAM" id="MobiDB-lite"/>
    </source>
</evidence>
<dbReference type="PANTHER" id="PTHR47939:SF5">
    <property type="entry name" value="PENTACOTRIPEPTIDE-REPEAT REGION OF PRORP DOMAIN-CONTAINING PROTEIN"/>
    <property type="match status" value="1"/>
</dbReference>
<feature type="repeat" description="PPR" evidence="3">
    <location>
        <begin position="469"/>
        <end position="503"/>
    </location>
</feature>
<dbReference type="PROSITE" id="PS51375">
    <property type="entry name" value="PPR"/>
    <property type="match status" value="4"/>
</dbReference>
<dbReference type="OrthoDB" id="185373at2759"/>
<feature type="compositionally biased region" description="Basic residues" evidence="4">
    <location>
        <begin position="546"/>
        <end position="559"/>
    </location>
</feature>
<keyword evidence="2" id="KW-0677">Repeat</keyword>
<name>A0A9Q1QQ53_9CARY</name>
<dbReference type="Pfam" id="PF13041">
    <property type="entry name" value="PPR_2"/>
    <property type="match status" value="1"/>
</dbReference>
<dbReference type="InterPro" id="IPR011990">
    <property type="entry name" value="TPR-like_helical_dom_sf"/>
</dbReference>
<dbReference type="Pfam" id="PF13812">
    <property type="entry name" value="PPR_3"/>
    <property type="match status" value="1"/>
</dbReference>
<evidence type="ECO:0008006" key="7">
    <source>
        <dbReference type="Google" id="ProtNLM"/>
    </source>
</evidence>
<accession>A0A9Q1QQ53</accession>
<feature type="region of interest" description="Disordered" evidence="4">
    <location>
        <begin position="514"/>
        <end position="577"/>
    </location>
</feature>
<dbReference type="Gene3D" id="1.25.40.10">
    <property type="entry name" value="Tetratricopeptide repeat domain"/>
    <property type="match status" value="3"/>
</dbReference>
<evidence type="ECO:0000256" key="3">
    <source>
        <dbReference type="PROSITE-ProRule" id="PRU00708"/>
    </source>
</evidence>
<feature type="repeat" description="PPR" evidence="3">
    <location>
        <begin position="298"/>
        <end position="332"/>
    </location>
</feature>
<gene>
    <name evidence="5" type="ORF">Cgig2_005633</name>
</gene>
<reference evidence="5" key="1">
    <citation type="submission" date="2022-04" db="EMBL/GenBank/DDBJ databases">
        <title>Carnegiea gigantea Genome sequencing and assembly v2.</title>
        <authorList>
            <person name="Copetti D."/>
            <person name="Sanderson M.J."/>
            <person name="Burquez A."/>
            <person name="Wojciechowski M.F."/>
        </authorList>
    </citation>
    <scope>NUCLEOTIDE SEQUENCE</scope>
    <source>
        <strain evidence="5">SGP5-SGP5p</strain>
        <tissue evidence="5">Aerial part</tissue>
    </source>
</reference>
<comment type="caution">
    <text evidence="5">The sequence shown here is derived from an EMBL/GenBank/DDBJ whole genome shotgun (WGS) entry which is preliminary data.</text>
</comment>
<dbReference type="PANTHER" id="PTHR47939">
    <property type="entry name" value="MEMBRANE-ASSOCIATED SALT-INDUCIBLE PROTEIN-LIKE"/>
    <property type="match status" value="1"/>
</dbReference>
<dbReference type="Pfam" id="PF01535">
    <property type="entry name" value="PPR"/>
    <property type="match status" value="2"/>
</dbReference>
<dbReference type="NCBIfam" id="TIGR00756">
    <property type="entry name" value="PPR"/>
    <property type="match status" value="4"/>
</dbReference>
<evidence type="ECO:0000313" key="6">
    <source>
        <dbReference type="Proteomes" id="UP001153076"/>
    </source>
</evidence>
<keyword evidence="6" id="KW-1185">Reference proteome</keyword>
<evidence type="ECO:0000256" key="2">
    <source>
        <dbReference type="ARBA" id="ARBA00022737"/>
    </source>
</evidence>
<dbReference type="EMBL" id="JAKOGI010000020">
    <property type="protein sequence ID" value="KAJ8449611.1"/>
    <property type="molecule type" value="Genomic_DNA"/>
</dbReference>
<organism evidence="5 6">
    <name type="scientific">Carnegiea gigantea</name>
    <dbReference type="NCBI Taxonomy" id="171969"/>
    <lineage>
        <taxon>Eukaryota</taxon>
        <taxon>Viridiplantae</taxon>
        <taxon>Streptophyta</taxon>
        <taxon>Embryophyta</taxon>
        <taxon>Tracheophyta</taxon>
        <taxon>Spermatophyta</taxon>
        <taxon>Magnoliopsida</taxon>
        <taxon>eudicotyledons</taxon>
        <taxon>Gunneridae</taxon>
        <taxon>Pentapetalae</taxon>
        <taxon>Caryophyllales</taxon>
        <taxon>Cactineae</taxon>
        <taxon>Cactaceae</taxon>
        <taxon>Cactoideae</taxon>
        <taxon>Echinocereeae</taxon>
        <taxon>Carnegiea</taxon>
    </lineage>
</organism>
<proteinExistence type="inferred from homology"/>
<feature type="repeat" description="PPR" evidence="3">
    <location>
        <begin position="333"/>
        <end position="367"/>
    </location>
</feature>
<evidence type="ECO:0000256" key="1">
    <source>
        <dbReference type="ARBA" id="ARBA00007626"/>
    </source>
</evidence>
<protein>
    <recommendedName>
        <fullName evidence="7">Pentatricopeptide repeat-containing protein</fullName>
    </recommendedName>
</protein>
<sequence>MATCILAIRRLQQTRFHSLRSFASLSFLHPPIPDPSSAQRICCFSQAFLRTLLTHRHKISLGQQFSTFQPSSARLLYNPIDFSDLEAKDNRNNEMGAIELVELVRKAKDCASKKEAIDFLGSSGVKIDANKVCSGIWAVRDDWELALLAFEWAEKWGCLNEKVLGLIVWVLGTHQKFDVVWSLIRDLHQQVDTRQAMLAIIERYAAANYHEKAIKTFNFLEKITASPDHNAFYTVMSALCRYGNVEEAEEFMLKNKKLFPLETEGFNIVLNGWCNISVDVYEAKRVWREMAGYCITPDATSYTHMISCFSRTGNLFDSLRLYDEMKKRGWVPGLGVYNSLIYVMASENCLSEALKILDKIKEMGLQPDSESYNCLISPLCEAGKFEEARSLLATMTQEGRRPTVETYHAFLKGINLESTLEILTQMKKDKVGPDSSTFLLIFDRFFKLKQPENALRVWVEMRNYDVHTESAHYASLIRGLTDCGCLAKAKELHTEMVSSGFVDDPKLKKLVQGPERGTHRRSVGPVNVAGEIDRFRPPSTSTTFHSRPRRGKKKQGGKSRTKDKTVGVSTAYQRNTF</sequence>
<dbReference type="InterPro" id="IPR002885">
    <property type="entry name" value="PPR_rpt"/>
</dbReference>
<feature type="compositionally biased region" description="Polar residues" evidence="4">
    <location>
        <begin position="567"/>
        <end position="577"/>
    </location>
</feature>
<dbReference type="AlphaFoldDB" id="A0A9Q1QQ53"/>
<feature type="repeat" description="PPR" evidence="3">
    <location>
        <begin position="368"/>
        <end position="402"/>
    </location>
</feature>